<dbReference type="EMBL" id="CP048852">
    <property type="protein sequence ID" value="QIW80023.1"/>
    <property type="molecule type" value="Genomic_DNA"/>
</dbReference>
<keyword evidence="4" id="KW-0233">DNA recombination</keyword>
<dbReference type="InterPro" id="IPR050090">
    <property type="entry name" value="Tyrosine_recombinase_XerCD"/>
</dbReference>
<dbReference type="PANTHER" id="PTHR30349:SF64">
    <property type="entry name" value="PROPHAGE INTEGRASE INTD-RELATED"/>
    <property type="match status" value="1"/>
</dbReference>
<dbReference type="InterPro" id="IPR010998">
    <property type="entry name" value="Integrase_recombinase_N"/>
</dbReference>
<gene>
    <name evidence="8" type="ORF">G4P54_09495</name>
</gene>
<evidence type="ECO:0000259" key="7">
    <source>
        <dbReference type="PROSITE" id="PS51900"/>
    </source>
</evidence>
<evidence type="ECO:0000313" key="9">
    <source>
        <dbReference type="Proteomes" id="UP000501914"/>
    </source>
</evidence>
<accession>A0A6H0WL49</accession>
<reference evidence="8 9" key="1">
    <citation type="submission" date="2020-02" db="EMBL/GenBank/DDBJ databases">
        <title>Genome sequencing, annotation and comparative genomic analysis of Bacillus tequilensis EA-CB0015, an effective biological control agent against Pseudocercospora fijiensis in banana plants.</title>
        <authorList>
            <person name="Cuellar-Gaviria T.Z."/>
            <person name="Ju K.-S."/>
            <person name="Villegas-Escobar V."/>
        </authorList>
    </citation>
    <scope>NUCLEOTIDE SEQUENCE [LARGE SCALE GENOMIC DNA]</scope>
    <source>
        <strain evidence="8 9">EA-CB0015</strain>
    </source>
</reference>
<dbReference type="SUPFAM" id="SSF56349">
    <property type="entry name" value="DNA breaking-rejoining enzymes"/>
    <property type="match status" value="1"/>
</dbReference>
<dbReference type="InterPro" id="IPR013762">
    <property type="entry name" value="Integrase-like_cat_sf"/>
</dbReference>
<dbReference type="PANTHER" id="PTHR30349">
    <property type="entry name" value="PHAGE INTEGRASE-RELATED"/>
    <property type="match status" value="1"/>
</dbReference>
<sequence>MQNKIKQLKNYAVYNDIEGFLINKDIRSSSGNSNYMLPSSTRRVSNTRKNYEGDIKQFFSVIKGKDVKSLVPDDLVVSKSELSNYVKYLQEKGLVNNSINRKMTSLKMLYTYLEHDYKDYIDLSVFNTVERLKTVTKNWDKTTQTEAERIAQDMYINERQKPLMKKLFVKFAIRTSFRVSAILRVRWKDIQLDESTGHYIVTVIDKGSQVVSTGINQVFYEELLQLKEEDDSETELVFHGLSEQSLRHSLKRSKKRLGIPPERDLVLHSFKGVGIDYVYENSGHDLLAAKEQGNHKNTLTTERYMSRKINIANSAGVTMDEKIDLNPLYEATQEDFISFFENADLVTLKKFIKHVNER</sequence>
<keyword evidence="9" id="KW-1185">Reference proteome</keyword>
<name>A0A6H0WL49_9BACI</name>
<dbReference type="InterPro" id="IPR011010">
    <property type="entry name" value="DNA_brk_join_enz"/>
</dbReference>
<evidence type="ECO:0000256" key="4">
    <source>
        <dbReference type="ARBA" id="ARBA00023172"/>
    </source>
</evidence>
<dbReference type="KEGG" id="bteq:G4P54_09495"/>
<organism evidence="8 9">
    <name type="scientific">Bacillus tequilensis</name>
    <dbReference type="NCBI Taxonomy" id="227866"/>
    <lineage>
        <taxon>Bacteria</taxon>
        <taxon>Bacillati</taxon>
        <taxon>Bacillota</taxon>
        <taxon>Bacilli</taxon>
        <taxon>Bacillales</taxon>
        <taxon>Bacillaceae</taxon>
        <taxon>Bacillus</taxon>
    </lineage>
</organism>
<dbReference type="CDD" id="cd00397">
    <property type="entry name" value="DNA_BRE_C"/>
    <property type="match status" value="1"/>
</dbReference>
<evidence type="ECO:0000256" key="3">
    <source>
        <dbReference type="ARBA" id="ARBA00023125"/>
    </source>
</evidence>
<dbReference type="GO" id="GO:0015074">
    <property type="term" value="P:DNA integration"/>
    <property type="evidence" value="ECO:0007669"/>
    <property type="project" value="UniProtKB-KW"/>
</dbReference>
<dbReference type="InterPro" id="IPR044068">
    <property type="entry name" value="CB"/>
</dbReference>
<dbReference type="Proteomes" id="UP000501914">
    <property type="component" value="Chromosome"/>
</dbReference>
<dbReference type="Pfam" id="PF02899">
    <property type="entry name" value="Phage_int_SAM_1"/>
    <property type="match status" value="1"/>
</dbReference>
<evidence type="ECO:0000256" key="5">
    <source>
        <dbReference type="PROSITE-ProRule" id="PRU01248"/>
    </source>
</evidence>
<feature type="domain" description="Core-binding (CB)" evidence="7">
    <location>
        <begin position="23"/>
        <end position="114"/>
    </location>
</feature>
<keyword evidence="2" id="KW-0229">DNA integration</keyword>
<dbReference type="GO" id="GO:0003677">
    <property type="term" value="F:DNA binding"/>
    <property type="evidence" value="ECO:0007669"/>
    <property type="project" value="UniProtKB-UniRule"/>
</dbReference>
<dbReference type="Gene3D" id="1.10.150.130">
    <property type="match status" value="1"/>
</dbReference>
<protein>
    <submittedName>
        <fullName evidence="8">Site-specific integrase</fullName>
    </submittedName>
</protein>
<dbReference type="Pfam" id="PF00589">
    <property type="entry name" value="Phage_integrase"/>
    <property type="match status" value="1"/>
</dbReference>
<feature type="domain" description="Tyr recombinase" evidence="6">
    <location>
        <begin position="137"/>
        <end position="319"/>
    </location>
</feature>
<evidence type="ECO:0000256" key="2">
    <source>
        <dbReference type="ARBA" id="ARBA00022908"/>
    </source>
</evidence>
<dbReference type="InterPro" id="IPR004107">
    <property type="entry name" value="Integrase_SAM-like_N"/>
</dbReference>
<dbReference type="Gene3D" id="1.10.443.10">
    <property type="entry name" value="Intergrase catalytic core"/>
    <property type="match status" value="1"/>
</dbReference>
<dbReference type="GO" id="GO:0006310">
    <property type="term" value="P:DNA recombination"/>
    <property type="evidence" value="ECO:0007669"/>
    <property type="project" value="UniProtKB-KW"/>
</dbReference>
<evidence type="ECO:0000256" key="1">
    <source>
        <dbReference type="ARBA" id="ARBA00008857"/>
    </source>
</evidence>
<proteinExistence type="inferred from homology"/>
<dbReference type="AlphaFoldDB" id="A0A6H0WL49"/>
<dbReference type="PROSITE" id="PS51900">
    <property type="entry name" value="CB"/>
    <property type="match status" value="1"/>
</dbReference>
<keyword evidence="3 5" id="KW-0238">DNA-binding</keyword>
<dbReference type="PROSITE" id="PS51898">
    <property type="entry name" value="TYR_RECOMBINASE"/>
    <property type="match status" value="1"/>
</dbReference>
<evidence type="ECO:0000313" key="8">
    <source>
        <dbReference type="EMBL" id="QIW80023.1"/>
    </source>
</evidence>
<comment type="similarity">
    <text evidence="1">Belongs to the 'phage' integrase family.</text>
</comment>
<dbReference type="RefSeq" id="WP_167872483.1">
    <property type="nucleotide sequence ID" value="NZ_CP048852.1"/>
</dbReference>
<dbReference type="InterPro" id="IPR002104">
    <property type="entry name" value="Integrase_catalytic"/>
</dbReference>
<evidence type="ECO:0000259" key="6">
    <source>
        <dbReference type="PROSITE" id="PS51898"/>
    </source>
</evidence>